<dbReference type="Pfam" id="PF12796">
    <property type="entry name" value="Ank_2"/>
    <property type="match status" value="1"/>
</dbReference>
<evidence type="ECO:0000256" key="5">
    <source>
        <dbReference type="ARBA" id="ARBA00022833"/>
    </source>
</evidence>
<evidence type="ECO:0000256" key="8">
    <source>
        <dbReference type="ARBA" id="ARBA00023273"/>
    </source>
</evidence>
<dbReference type="PANTHER" id="PTHR24150">
    <property type="entry name" value="ANKYRIN REPEAT AND MYND DOMAIN-CONTAINING PROTEIN 2"/>
    <property type="match status" value="1"/>
</dbReference>
<evidence type="ECO:0000313" key="12">
    <source>
        <dbReference type="EMBL" id="OAD56760.1"/>
    </source>
</evidence>
<evidence type="ECO:0000256" key="9">
    <source>
        <dbReference type="PROSITE-ProRule" id="PRU00023"/>
    </source>
</evidence>
<feature type="repeat" description="ANK" evidence="9">
    <location>
        <begin position="78"/>
        <end position="110"/>
    </location>
</feature>
<sequence>MAPSPEGLIAVQKQIFTKISNNEVSELKTLLAVNKIKMDFVDENGMSPLQHACYKGNKEIVQMLLDQGADVNACQHEHAYTALHFAALSGNAELCHLLMSYGARLTATNSVGRTPAQMAAFVGNHNCVATINNFIPKADIDYYVKPQGLQTESMLPPHLADSFHKFIMQINVHPVRVAMNLQRYPGLLENAAKIQKVLESMHHKEMTRGAETNEVMAFKYHYLSCVVAEVIKFQKRQEALKAEKIDKPNEEGEEKKSDTIEGLIRKFLKCSKSDGVPEYQEAFLRESVREFPYRESTIFRQMVATLAASDPPSAASVVSAVIDGQRAFLDNAQVCITCGEDKANKKCSKCKVVQYCDRECQRLHWFMHKKACTRLGQNVTPSAKISDADEEQISTAHYWKSLIPMDDNTTYRLSYWECPSVSTDPVRPENWLVTGEGEISDETTYKSSYFNYLCAKPDPPCIPCEKQWLGRGPMQDVTTQKHDYTWKSVPQVEPYKAEDNIYCEPAALAGDTTYNLSYYESGCHLPTTSYAPIRNYVKPDIPMEDYTTYNLSYWPIDAPQKEDPPWGKREYVPPVEPMDGCTTYKLSYWPHSEKKRSPIVTEENDNVLNAGCCTDDNTTYRLSYFGCGGDKRSPIRQPDNIYFSPCPLDYDTIHRMSFLGNWCVEQQPSIIPCNKQLLGRGPIQEVTTQKHDYTWKSIPLEPDHRRADNLVPATSPIECCTTYKLSYLENDKSLTPIHNYAPVHLCRPPDIPMEAETIMQLSYQPVGNTVPVEKPWGERAPYQVPVTPMEDNTTYNTRPMLRTQSGAQVRGAGTLLGCKANCAADGREGPNGARFDYIANSQSTALTIHKAYVVLDDADCLCRLLDVY</sequence>
<proteinExistence type="predicted"/>
<keyword evidence="5" id="KW-0862">Zinc</keyword>
<evidence type="ECO:0000256" key="3">
    <source>
        <dbReference type="ARBA" id="ARBA00022737"/>
    </source>
</evidence>
<evidence type="ECO:0000256" key="2">
    <source>
        <dbReference type="ARBA" id="ARBA00022723"/>
    </source>
</evidence>
<dbReference type="GO" id="GO:0008270">
    <property type="term" value="F:zinc ion binding"/>
    <property type="evidence" value="ECO:0007669"/>
    <property type="project" value="UniProtKB-KW"/>
</dbReference>
<protein>
    <submittedName>
        <fullName evidence="12">Ankyrin repeat and MYND domain-containing protein 2</fullName>
    </submittedName>
</protein>
<gene>
    <name evidence="12" type="ORF">WN48_02996</name>
</gene>
<dbReference type="InterPro" id="IPR002110">
    <property type="entry name" value="Ankyrin_rpt"/>
</dbReference>
<evidence type="ECO:0000256" key="7">
    <source>
        <dbReference type="ARBA" id="ARBA00023069"/>
    </source>
</evidence>
<evidence type="ECO:0000313" key="13">
    <source>
        <dbReference type="Proteomes" id="UP000250275"/>
    </source>
</evidence>
<keyword evidence="7" id="KW-0969">Cilium</keyword>
<keyword evidence="2" id="KW-0479">Metal-binding</keyword>
<organism evidence="12 13">
    <name type="scientific">Eufriesea mexicana</name>
    <dbReference type="NCBI Taxonomy" id="516756"/>
    <lineage>
        <taxon>Eukaryota</taxon>
        <taxon>Metazoa</taxon>
        <taxon>Ecdysozoa</taxon>
        <taxon>Arthropoda</taxon>
        <taxon>Hexapoda</taxon>
        <taxon>Insecta</taxon>
        <taxon>Pterygota</taxon>
        <taxon>Neoptera</taxon>
        <taxon>Endopterygota</taxon>
        <taxon>Hymenoptera</taxon>
        <taxon>Apocrita</taxon>
        <taxon>Aculeata</taxon>
        <taxon>Apoidea</taxon>
        <taxon>Anthophila</taxon>
        <taxon>Apidae</taxon>
        <taxon>Eufriesea</taxon>
    </lineage>
</organism>
<dbReference type="Gene3D" id="1.25.40.20">
    <property type="entry name" value="Ankyrin repeat-containing domain"/>
    <property type="match status" value="1"/>
</dbReference>
<evidence type="ECO:0000256" key="4">
    <source>
        <dbReference type="ARBA" id="ARBA00022771"/>
    </source>
</evidence>
<dbReference type="SUPFAM" id="SSF48403">
    <property type="entry name" value="Ankyrin repeat"/>
    <property type="match status" value="1"/>
</dbReference>
<dbReference type="Proteomes" id="UP000250275">
    <property type="component" value="Unassembled WGS sequence"/>
</dbReference>
<keyword evidence="3" id="KW-0677">Repeat</keyword>
<dbReference type="SUPFAM" id="SSF144232">
    <property type="entry name" value="HIT/MYND zinc finger-like"/>
    <property type="match status" value="1"/>
</dbReference>
<keyword evidence="6 9" id="KW-0040">ANK repeat</keyword>
<name>A0A310SPW1_9HYME</name>
<dbReference type="PROSITE" id="PS50088">
    <property type="entry name" value="ANK_REPEAT"/>
    <property type="match status" value="2"/>
</dbReference>
<dbReference type="PROSITE" id="PS50297">
    <property type="entry name" value="ANK_REP_REGION"/>
    <property type="match status" value="2"/>
</dbReference>
<dbReference type="AlphaFoldDB" id="A0A310SPW1"/>
<dbReference type="InterPro" id="IPR036770">
    <property type="entry name" value="Ankyrin_rpt-contain_sf"/>
</dbReference>
<dbReference type="Gene3D" id="6.10.140.2220">
    <property type="match status" value="1"/>
</dbReference>
<reference evidence="12 13" key="1">
    <citation type="submission" date="2015-07" db="EMBL/GenBank/DDBJ databases">
        <title>The genome of Eufriesea mexicana.</title>
        <authorList>
            <person name="Pan H."/>
            <person name="Kapheim K."/>
        </authorList>
    </citation>
    <scope>NUCLEOTIDE SEQUENCE [LARGE SCALE GENOMIC DNA]</scope>
    <source>
        <strain evidence="12">0111107269</strain>
        <tissue evidence="12">Whole body</tissue>
    </source>
</reference>
<dbReference type="InterPro" id="IPR002893">
    <property type="entry name" value="Znf_MYND"/>
</dbReference>
<dbReference type="InterPro" id="IPR052452">
    <property type="entry name" value="Ankyrin-MYND_dom_contain_2"/>
</dbReference>
<keyword evidence="4 10" id="KW-0863">Zinc-finger</keyword>
<comment type="subcellular location">
    <subcellularLocation>
        <location evidence="1">Cell projection</location>
        <location evidence="1">Cilium</location>
    </subcellularLocation>
</comment>
<dbReference type="SMART" id="SM00248">
    <property type="entry name" value="ANK"/>
    <property type="match status" value="3"/>
</dbReference>
<keyword evidence="8" id="KW-0966">Cell projection</keyword>
<dbReference type="PROSITE" id="PS01360">
    <property type="entry name" value="ZF_MYND_1"/>
    <property type="match status" value="1"/>
</dbReference>
<dbReference type="EMBL" id="KQ761824">
    <property type="protein sequence ID" value="OAD56760.1"/>
    <property type="molecule type" value="Genomic_DNA"/>
</dbReference>
<evidence type="ECO:0000256" key="10">
    <source>
        <dbReference type="PROSITE-ProRule" id="PRU00134"/>
    </source>
</evidence>
<feature type="domain" description="MYND-type" evidence="11">
    <location>
        <begin position="335"/>
        <end position="372"/>
    </location>
</feature>
<dbReference type="PANTHER" id="PTHR24150:SF8">
    <property type="entry name" value="ANKYRIN REPEAT AND MYND DOMAIN-CONTAINING PROTEIN 2"/>
    <property type="match status" value="1"/>
</dbReference>
<keyword evidence="13" id="KW-1185">Reference proteome</keyword>
<evidence type="ECO:0000256" key="6">
    <source>
        <dbReference type="ARBA" id="ARBA00023043"/>
    </source>
</evidence>
<evidence type="ECO:0000259" key="11">
    <source>
        <dbReference type="PROSITE" id="PS50865"/>
    </source>
</evidence>
<dbReference type="GO" id="GO:0005929">
    <property type="term" value="C:cilium"/>
    <property type="evidence" value="ECO:0007669"/>
    <property type="project" value="UniProtKB-SubCell"/>
</dbReference>
<dbReference type="Pfam" id="PF01753">
    <property type="entry name" value="zf-MYND"/>
    <property type="match status" value="1"/>
</dbReference>
<dbReference type="OrthoDB" id="10257049at2759"/>
<evidence type="ECO:0000256" key="1">
    <source>
        <dbReference type="ARBA" id="ARBA00004138"/>
    </source>
</evidence>
<feature type="repeat" description="ANK" evidence="9">
    <location>
        <begin position="44"/>
        <end position="76"/>
    </location>
</feature>
<dbReference type="PROSITE" id="PS50865">
    <property type="entry name" value="ZF_MYND_2"/>
    <property type="match status" value="1"/>
</dbReference>
<accession>A0A310SPW1</accession>